<evidence type="ECO:0000313" key="2">
    <source>
        <dbReference type="Proteomes" id="UP000297245"/>
    </source>
</evidence>
<dbReference type="Proteomes" id="UP000297245">
    <property type="component" value="Unassembled WGS sequence"/>
</dbReference>
<proteinExistence type="predicted"/>
<keyword evidence="2" id="KW-1185">Reference proteome</keyword>
<protein>
    <submittedName>
        <fullName evidence="1">Uncharacterized protein</fullName>
    </submittedName>
</protein>
<dbReference type="EMBL" id="ML179411">
    <property type="protein sequence ID" value="THU88381.1"/>
    <property type="molecule type" value="Genomic_DNA"/>
</dbReference>
<evidence type="ECO:0000313" key="1">
    <source>
        <dbReference type="EMBL" id="THU88381.1"/>
    </source>
</evidence>
<sequence length="244" mass="27703">MFGSYMELFQMVLIVVTNLQTKSRLDLLGSLVVLGAGTTALPETTGGIRRESHFVCSHKKYREGVLYAEEVEAKEFVTLEDISEPFITPVKNKRGYSDWSKCLRAEEFVILVSEPFMTPVKNKRGYSDWSKCLRAEEFVTLVSEPFMTPVKNKRGYSDWSKCLRVEEFVTLVSEPFMTPVKSKRGYSDWSKCLRAEDRSEDVHGSCVGYGGYEENSSQRGLTVNRTLHTIPYTAKGTESVTLQK</sequence>
<dbReference type="AlphaFoldDB" id="A0A4S8LHG7"/>
<accession>A0A4S8LHG7</accession>
<gene>
    <name evidence="1" type="ORF">K435DRAFT_803557</name>
</gene>
<organism evidence="1 2">
    <name type="scientific">Dendrothele bispora (strain CBS 962.96)</name>
    <dbReference type="NCBI Taxonomy" id="1314807"/>
    <lineage>
        <taxon>Eukaryota</taxon>
        <taxon>Fungi</taxon>
        <taxon>Dikarya</taxon>
        <taxon>Basidiomycota</taxon>
        <taxon>Agaricomycotina</taxon>
        <taxon>Agaricomycetes</taxon>
        <taxon>Agaricomycetidae</taxon>
        <taxon>Agaricales</taxon>
        <taxon>Agaricales incertae sedis</taxon>
        <taxon>Dendrothele</taxon>
    </lineage>
</organism>
<name>A0A4S8LHG7_DENBC</name>
<reference evidence="1 2" key="1">
    <citation type="journal article" date="2019" name="Nat. Ecol. Evol.">
        <title>Megaphylogeny resolves global patterns of mushroom evolution.</title>
        <authorList>
            <person name="Varga T."/>
            <person name="Krizsan K."/>
            <person name="Foldi C."/>
            <person name="Dima B."/>
            <person name="Sanchez-Garcia M."/>
            <person name="Sanchez-Ramirez S."/>
            <person name="Szollosi G.J."/>
            <person name="Szarkandi J.G."/>
            <person name="Papp V."/>
            <person name="Albert L."/>
            <person name="Andreopoulos W."/>
            <person name="Angelini C."/>
            <person name="Antonin V."/>
            <person name="Barry K.W."/>
            <person name="Bougher N.L."/>
            <person name="Buchanan P."/>
            <person name="Buyck B."/>
            <person name="Bense V."/>
            <person name="Catcheside P."/>
            <person name="Chovatia M."/>
            <person name="Cooper J."/>
            <person name="Damon W."/>
            <person name="Desjardin D."/>
            <person name="Finy P."/>
            <person name="Geml J."/>
            <person name="Haridas S."/>
            <person name="Hughes K."/>
            <person name="Justo A."/>
            <person name="Karasinski D."/>
            <person name="Kautmanova I."/>
            <person name="Kiss B."/>
            <person name="Kocsube S."/>
            <person name="Kotiranta H."/>
            <person name="LaButti K.M."/>
            <person name="Lechner B.E."/>
            <person name="Liimatainen K."/>
            <person name="Lipzen A."/>
            <person name="Lukacs Z."/>
            <person name="Mihaltcheva S."/>
            <person name="Morgado L.N."/>
            <person name="Niskanen T."/>
            <person name="Noordeloos M.E."/>
            <person name="Ohm R.A."/>
            <person name="Ortiz-Santana B."/>
            <person name="Ovrebo C."/>
            <person name="Racz N."/>
            <person name="Riley R."/>
            <person name="Savchenko A."/>
            <person name="Shiryaev A."/>
            <person name="Soop K."/>
            <person name="Spirin V."/>
            <person name="Szebenyi C."/>
            <person name="Tomsovsky M."/>
            <person name="Tulloss R.E."/>
            <person name="Uehling J."/>
            <person name="Grigoriev I.V."/>
            <person name="Vagvolgyi C."/>
            <person name="Papp T."/>
            <person name="Martin F.M."/>
            <person name="Miettinen O."/>
            <person name="Hibbett D.S."/>
            <person name="Nagy L.G."/>
        </authorList>
    </citation>
    <scope>NUCLEOTIDE SEQUENCE [LARGE SCALE GENOMIC DNA]</scope>
    <source>
        <strain evidence="1 2">CBS 962.96</strain>
    </source>
</reference>